<gene>
    <name evidence="4" type="ORF">E7Z75_06135</name>
</gene>
<dbReference type="PANTHER" id="PTHR10245">
    <property type="entry name" value="ENDOTHELIAL DIFFERENTIATION-RELATED FACTOR 1 MULTIPROTEIN BRIDGING FACTOR 1"/>
    <property type="match status" value="1"/>
</dbReference>
<keyword evidence="1" id="KW-0238">DNA-binding</keyword>
<evidence type="ECO:0000256" key="2">
    <source>
        <dbReference type="SAM" id="MobiDB-lite"/>
    </source>
</evidence>
<dbReference type="AlphaFoldDB" id="A0A8T3VTV0"/>
<protein>
    <submittedName>
        <fullName evidence="4">TIGR00270 family protein</fullName>
    </submittedName>
</protein>
<dbReference type="NCBIfam" id="TIGR00270">
    <property type="entry name" value="multiprotein bridging factor aMBF1"/>
    <property type="match status" value="1"/>
</dbReference>
<organism evidence="4 5">
    <name type="scientific">Methanobrevibacter olleyae</name>
    <dbReference type="NCBI Taxonomy" id="294671"/>
    <lineage>
        <taxon>Archaea</taxon>
        <taxon>Methanobacteriati</taxon>
        <taxon>Methanobacteriota</taxon>
        <taxon>Methanomada group</taxon>
        <taxon>Methanobacteria</taxon>
        <taxon>Methanobacteriales</taxon>
        <taxon>Methanobacteriaceae</taxon>
        <taxon>Methanobrevibacter</taxon>
    </lineage>
</organism>
<dbReference type="GO" id="GO:0003677">
    <property type="term" value="F:DNA binding"/>
    <property type="evidence" value="ECO:0007669"/>
    <property type="project" value="UniProtKB-KW"/>
</dbReference>
<dbReference type="Pfam" id="PF01381">
    <property type="entry name" value="HTH_3"/>
    <property type="match status" value="1"/>
</dbReference>
<dbReference type="InterPro" id="IPR004451">
    <property type="entry name" value="MJ0586"/>
</dbReference>
<evidence type="ECO:0000259" key="3">
    <source>
        <dbReference type="PROSITE" id="PS50943"/>
    </source>
</evidence>
<evidence type="ECO:0000313" key="5">
    <source>
        <dbReference type="Proteomes" id="UP000732619"/>
    </source>
</evidence>
<evidence type="ECO:0000313" key="4">
    <source>
        <dbReference type="EMBL" id="MBE6512701.1"/>
    </source>
</evidence>
<feature type="region of interest" description="Disordered" evidence="2">
    <location>
        <begin position="47"/>
        <end position="72"/>
    </location>
</feature>
<dbReference type="Proteomes" id="UP000732619">
    <property type="component" value="Unassembled WGS sequence"/>
</dbReference>
<dbReference type="PROSITE" id="PS50943">
    <property type="entry name" value="HTH_CROC1"/>
    <property type="match status" value="1"/>
</dbReference>
<dbReference type="SUPFAM" id="SSF47413">
    <property type="entry name" value="lambda repressor-like DNA-binding domains"/>
    <property type="match status" value="1"/>
</dbReference>
<dbReference type="CDD" id="cd00093">
    <property type="entry name" value="HTH_XRE"/>
    <property type="match status" value="1"/>
</dbReference>
<evidence type="ECO:0000256" key="1">
    <source>
        <dbReference type="ARBA" id="ARBA00023125"/>
    </source>
</evidence>
<name>A0A8T3VTV0_METOL</name>
<dbReference type="PANTHER" id="PTHR10245:SF15">
    <property type="entry name" value="ENDOTHELIAL DIFFERENTIATION-RELATED FACTOR 1"/>
    <property type="match status" value="1"/>
</dbReference>
<sequence>MNCEICGKPIEGRPIRTKIDGSVLEVCKECSKFGRVQKDTPLERKYVSRNKNGNPKRIQANKQNLQRRRREEPMDELVEDYNVLIRKARESKGWTREELGAKMYEKVSVINRIESGKMEPDIKLAKKFEKTLGITIIEKYDEMDLESFKSSASAPNTLGSIVKIKRK</sequence>
<feature type="domain" description="HTH cro/C1-type" evidence="3">
    <location>
        <begin position="85"/>
        <end position="139"/>
    </location>
</feature>
<proteinExistence type="predicted"/>
<dbReference type="InterPro" id="IPR010982">
    <property type="entry name" value="Lambda_DNA-bd_dom_sf"/>
</dbReference>
<reference evidence="4" key="1">
    <citation type="submission" date="2019-04" db="EMBL/GenBank/DDBJ databases">
        <title>Evolution of Biomass-Degrading Anaerobic Consortia Revealed by Metagenomics.</title>
        <authorList>
            <person name="Peng X."/>
        </authorList>
    </citation>
    <scope>NUCLEOTIDE SEQUENCE</scope>
    <source>
        <strain evidence="4">SIG14</strain>
    </source>
</reference>
<dbReference type="SMART" id="SM00530">
    <property type="entry name" value="HTH_XRE"/>
    <property type="match status" value="1"/>
</dbReference>
<dbReference type="EMBL" id="SUTG01000026">
    <property type="protein sequence ID" value="MBE6512701.1"/>
    <property type="molecule type" value="Genomic_DNA"/>
</dbReference>
<comment type="caution">
    <text evidence="4">The sequence shown here is derived from an EMBL/GenBank/DDBJ whole genome shotgun (WGS) entry which is preliminary data.</text>
</comment>
<accession>A0A8T3VTV0</accession>
<dbReference type="Gene3D" id="1.10.260.40">
    <property type="entry name" value="lambda repressor-like DNA-binding domains"/>
    <property type="match status" value="1"/>
</dbReference>
<dbReference type="InterPro" id="IPR001387">
    <property type="entry name" value="Cro/C1-type_HTH"/>
</dbReference>